<evidence type="ECO:0000313" key="9">
    <source>
        <dbReference type="Proteomes" id="UP000579281"/>
    </source>
</evidence>
<dbReference type="GO" id="GO:0008173">
    <property type="term" value="F:RNA methyltransferase activity"/>
    <property type="evidence" value="ECO:0007669"/>
    <property type="project" value="InterPro"/>
</dbReference>
<dbReference type="InterPro" id="IPR031340">
    <property type="entry name" value="RsmF_methylt_CI"/>
</dbReference>
<dbReference type="CDD" id="cd02440">
    <property type="entry name" value="AdoMet_MTases"/>
    <property type="match status" value="1"/>
</dbReference>
<dbReference type="EMBL" id="JACHEN010000003">
    <property type="protein sequence ID" value="MBB6214729.1"/>
    <property type="molecule type" value="Genomic_DNA"/>
</dbReference>
<dbReference type="SUPFAM" id="SSF53335">
    <property type="entry name" value="S-adenosyl-L-methionine-dependent methyltransferases"/>
    <property type="match status" value="1"/>
</dbReference>
<feature type="binding site" evidence="6">
    <location>
        <position position="178"/>
    </location>
    <ligand>
        <name>S-adenosyl-L-methionine</name>
        <dbReference type="ChEBI" id="CHEBI:59789"/>
    </ligand>
</feature>
<comment type="similarity">
    <text evidence="6">Belongs to the class I-like SAM-binding methyltransferase superfamily. RsmB/NOP family.</text>
</comment>
<dbReference type="GO" id="GO:0006396">
    <property type="term" value="P:RNA processing"/>
    <property type="evidence" value="ECO:0007669"/>
    <property type="project" value="InterPro"/>
</dbReference>
<gene>
    <name evidence="8" type="ORF">HNQ80_000812</name>
</gene>
<evidence type="ECO:0000313" key="8">
    <source>
        <dbReference type="EMBL" id="MBB6214729.1"/>
    </source>
</evidence>
<dbReference type="Gene3D" id="3.30.70.1170">
    <property type="entry name" value="Sun protein, domain 3"/>
    <property type="match status" value="1"/>
</dbReference>
<accession>A0A841KX18</accession>
<dbReference type="PROSITE" id="PS51686">
    <property type="entry name" value="SAM_MT_RSMB_NOP"/>
    <property type="match status" value="1"/>
</dbReference>
<keyword evidence="5 6" id="KW-0694">RNA-binding</keyword>
<feature type="active site" description="Nucleophile" evidence="6">
    <location>
        <position position="231"/>
    </location>
</feature>
<evidence type="ECO:0000256" key="4">
    <source>
        <dbReference type="ARBA" id="ARBA00022691"/>
    </source>
</evidence>
<dbReference type="NCBIfam" id="TIGR00446">
    <property type="entry name" value="nop2p"/>
    <property type="match status" value="1"/>
</dbReference>
<evidence type="ECO:0000256" key="5">
    <source>
        <dbReference type="ARBA" id="ARBA00022884"/>
    </source>
</evidence>
<keyword evidence="2 6" id="KW-0489">Methyltransferase</keyword>
<dbReference type="InterPro" id="IPR031341">
    <property type="entry name" value="Methyltr_RsmF_N"/>
</dbReference>
<evidence type="ECO:0000256" key="6">
    <source>
        <dbReference type="PROSITE-ProRule" id="PRU01023"/>
    </source>
</evidence>
<feature type="domain" description="SAM-dependent MTase RsmB/NOP-type" evidence="7">
    <location>
        <begin position="22"/>
        <end position="302"/>
    </location>
</feature>
<dbReference type="Pfam" id="PF13636">
    <property type="entry name" value="Methyltranf_PUA"/>
    <property type="match status" value="1"/>
</dbReference>
<dbReference type="InterPro" id="IPR027391">
    <property type="entry name" value="Nol1_Nop2_Fmu_2"/>
</dbReference>
<keyword evidence="9" id="KW-1185">Reference proteome</keyword>
<reference evidence="8 9" key="1">
    <citation type="submission" date="2020-08" db="EMBL/GenBank/DDBJ databases">
        <title>Genomic Encyclopedia of Type Strains, Phase IV (KMG-IV): sequencing the most valuable type-strain genomes for metagenomic binning, comparative biology and taxonomic classification.</title>
        <authorList>
            <person name="Goeker M."/>
        </authorList>
    </citation>
    <scope>NUCLEOTIDE SEQUENCE [LARGE SCALE GENOMIC DNA]</scope>
    <source>
        <strain evidence="8 9">DSM 103526</strain>
    </source>
</reference>
<organism evidence="8 9">
    <name type="scientific">Anaerosolibacter carboniphilus</name>
    <dbReference type="NCBI Taxonomy" id="1417629"/>
    <lineage>
        <taxon>Bacteria</taxon>
        <taxon>Bacillati</taxon>
        <taxon>Bacillota</taxon>
        <taxon>Clostridia</taxon>
        <taxon>Peptostreptococcales</taxon>
        <taxon>Thermotaleaceae</taxon>
        <taxon>Anaerosolibacter</taxon>
    </lineage>
</organism>
<name>A0A841KX18_9FIRM</name>
<dbReference type="Pfam" id="PF17125">
    <property type="entry name" value="Methyltr_RsmF_N"/>
    <property type="match status" value="1"/>
</dbReference>
<keyword evidence="3 6" id="KW-0808">Transferase</keyword>
<evidence type="ECO:0000256" key="3">
    <source>
        <dbReference type="ARBA" id="ARBA00022679"/>
    </source>
</evidence>
<dbReference type="InterPro" id="IPR011023">
    <property type="entry name" value="Nop2p"/>
</dbReference>
<evidence type="ECO:0000256" key="1">
    <source>
        <dbReference type="ARBA" id="ARBA00022490"/>
    </source>
</evidence>
<dbReference type="PANTHER" id="PTHR22807:SF30">
    <property type="entry name" value="28S RRNA (CYTOSINE(4447)-C(5))-METHYLTRANSFERASE-RELATED"/>
    <property type="match status" value="1"/>
</dbReference>
<dbReference type="InterPro" id="IPR029063">
    <property type="entry name" value="SAM-dependent_MTases_sf"/>
</dbReference>
<dbReference type="Gene3D" id="3.40.50.150">
    <property type="entry name" value="Vaccinia Virus protein VP39"/>
    <property type="match status" value="1"/>
</dbReference>
<dbReference type="GO" id="GO:0003723">
    <property type="term" value="F:RNA binding"/>
    <property type="evidence" value="ECO:0007669"/>
    <property type="project" value="UniProtKB-UniRule"/>
</dbReference>
<dbReference type="RefSeq" id="WP_184308381.1">
    <property type="nucleotide sequence ID" value="NZ_JACHEN010000003.1"/>
</dbReference>
<dbReference type="CDD" id="cd21147">
    <property type="entry name" value="RsmF_methylt_CTD1"/>
    <property type="match status" value="1"/>
</dbReference>
<dbReference type="AlphaFoldDB" id="A0A841KX18"/>
<evidence type="ECO:0000256" key="2">
    <source>
        <dbReference type="ARBA" id="ARBA00022603"/>
    </source>
</evidence>
<comment type="caution">
    <text evidence="8">The sequence shown here is derived from an EMBL/GenBank/DDBJ whole genome shotgun (WGS) entry which is preliminary data.</text>
</comment>
<dbReference type="PRINTS" id="PR02008">
    <property type="entry name" value="RCMTFAMILY"/>
</dbReference>
<comment type="caution">
    <text evidence="6">Lacks conserved residue(s) required for the propagation of feature annotation.</text>
</comment>
<keyword evidence="4 6" id="KW-0949">S-adenosyl-L-methionine</keyword>
<dbReference type="InterPro" id="IPR049560">
    <property type="entry name" value="MeTrfase_RsmB-F_NOP2_cat"/>
</dbReference>
<sequence length="456" mass="51531">MNLPKDFLEKMQALLKNEYEAFVASYEENKLQGLRVNTLKVSVEDFLKQNMFQLEQIPWVEEGFYYPSNERPGKHAFHEAGLYYIQEPSAMAVGGTLDPQPGERILDLCGAPGGKSTHVGARLKHEGFLLANEIHPARAKILAQNVERMGIRNCVVTNETPEKLAQRFPGYFHRILVDAPCSGEGMFRKDPEACEEWSLENVALCASRQLQILEEAGKMLMPGGRLVYSTCTFAPEENEGVIDLFLKRHPEYSVEDAVFYEGFKSGRKEWVGTSNASIEKTIRLWPHHLKGEGHFVAVLTKTDGEDPGKIKTLTKSVDRKLLKDYFDFGEAYLNKTPEGQYILFGEQLYIIPREMVPLENLKVLRPGWHLGAIKKSRFEPSHALALSLTREDCKYNISLGLEDDRLLGYLKGEALSIDGNKGWNLVHVEGYSLGWGKLAEGVLKNHYPKGLRWTGI</sequence>
<proteinExistence type="inferred from homology"/>
<dbReference type="PANTHER" id="PTHR22807">
    <property type="entry name" value="NOP2 YEAST -RELATED NOL1/NOP2/FMU SUN DOMAIN-CONTAINING"/>
    <property type="match status" value="1"/>
</dbReference>
<dbReference type="Gene3D" id="2.30.130.60">
    <property type="match status" value="1"/>
</dbReference>
<feature type="binding site" evidence="6">
    <location>
        <position position="133"/>
    </location>
    <ligand>
        <name>S-adenosyl-L-methionine</name>
        <dbReference type="ChEBI" id="CHEBI:59789"/>
    </ligand>
</feature>
<dbReference type="Proteomes" id="UP000579281">
    <property type="component" value="Unassembled WGS sequence"/>
</dbReference>
<dbReference type="GO" id="GO:0008757">
    <property type="term" value="F:S-adenosylmethionine-dependent methyltransferase activity"/>
    <property type="evidence" value="ECO:0007669"/>
    <property type="project" value="InterPro"/>
</dbReference>
<dbReference type="Pfam" id="PF17126">
    <property type="entry name" value="RsmF_methylt_CI"/>
    <property type="match status" value="1"/>
</dbReference>
<keyword evidence="1" id="KW-0963">Cytoplasm</keyword>
<dbReference type="InterPro" id="IPR023267">
    <property type="entry name" value="RCMT"/>
</dbReference>
<dbReference type="InterPro" id="IPR001678">
    <property type="entry name" value="MeTrfase_RsmB-F_NOP2_dom"/>
</dbReference>
<dbReference type="Pfam" id="PF01189">
    <property type="entry name" value="Methyltr_RsmB-F"/>
    <property type="match status" value="1"/>
</dbReference>
<protein>
    <submittedName>
        <fullName evidence="8">NOL1/NOP2/sun family putative RNA methylase</fullName>
    </submittedName>
</protein>
<evidence type="ECO:0000259" key="7">
    <source>
        <dbReference type="PROSITE" id="PS51686"/>
    </source>
</evidence>
<dbReference type="GO" id="GO:0001510">
    <property type="term" value="P:RNA methylation"/>
    <property type="evidence" value="ECO:0007669"/>
    <property type="project" value="InterPro"/>
</dbReference>